<dbReference type="InterPro" id="IPR008030">
    <property type="entry name" value="NmrA-like"/>
</dbReference>
<evidence type="ECO:0000256" key="2">
    <source>
        <dbReference type="ARBA" id="ARBA00022857"/>
    </source>
</evidence>
<accession>A0A3L6NHM5</accession>
<dbReference type="Proteomes" id="UP000270866">
    <property type="component" value="Chromosome 8"/>
</dbReference>
<dbReference type="Pfam" id="PF05368">
    <property type="entry name" value="NmrA"/>
    <property type="match status" value="1"/>
</dbReference>
<feature type="domain" description="NmrA-like" evidence="3">
    <location>
        <begin position="6"/>
        <end position="258"/>
    </location>
</feature>
<sequence>MSPAFLVAGATGNTGRGVVTTLSELLKDHKTFSGYKILALTRSASGAAAQKLARLPNVEVIEQNWVEITADWLRERHVVRAFIASHNEPNHFAEESTFHLAALYAGVEYVVRISTTAANVRPDCPAYYPRTHWAIETLLSSPEFDRLKWTSLQPNVFTQFWLGPAAGLIKTFRETGKQETLRLMASEDAPVGIIDSNEVGVFAAHLLASEDVTPHSKAKYVMNGPEDITGRQIVGLVEEYIGTKVEDVVFKDMSMIEQFAAHTQQSKNVILSIKHAPETAWEGKCGVATTSKEVLQIAAPKNTPAEILKTLVGDN</sequence>
<proteinExistence type="inferred from homology"/>
<organism evidence="4">
    <name type="scientific">Fusarium oxysporum f. sp. cepae</name>
    <dbReference type="NCBI Taxonomy" id="396571"/>
    <lineage>
        <taxon>Eukaryota</taxon>
        <taxon>Fungi</taxon>
        <taxon>Dikarya</taxon>
        <taxon>Ascomycota</taxon>
        <taxon>Pezizomycotina</taxon>
        <taxon>Sordariomycetes</taxon>
        <taxon>Hypocreomycetidae</taxon>
        <taxon>Hypocreales</taxon>
        <taxon>Nectriaceae</taxon>
        <taxon>Fusarium</taxon>
        <taxon>Fusarium oxysporum species complex</taxon>
    </lineage>
</organism>
<dbReference type="PANTHER" id="PTHR42748:SF31">
    <property type="entry name" value="NMRA-LIKE DOMAIN-CONTAINING PROTEIN-RELATED"/>
    <property type="match status" value="1"/>
</dbReference>
<dbReference type="GO" id="GO:0005634">
    <property type="term" value="C:nucleus"/>
    <property type="evidence" value="ECO:0007669"/>
    <property type="project" value="TreeGrafter"/>
</dbReference>
<gene>
    <name evidence="4" type="ORF">BFJ65_g10546</name>
</gene>
<evidence type="ECO:0000259" key="3">
    <source>
        <dbReference type="Pfam" id="PF05368"/>
    </source>
</evidence>
<dbReference type="EMBL" id="MRCU01000006">
    <property type="protein sequence ID" value="RKK16997.1"/>
    <property type="molecule type" value="Genomic_DNA"/>
</dbReference>
<comment type="caution">
    <text evidence="4">The sequence shown here is derived from an EMBL/GenBank/DDBJ whole genome shotgun (WGS) entry which is preliminary data.</text>
</comment>
<dbReference type="InterPro" id="IPR036291">
    <property type="entry name" value="NAD(P)-bd_dom_sf"/>
</dbReference>
<dbReference type="SUPFAM" id="SSF51735">
    <property type="entry name" value="NAD(P)-binding Rossmann-fold domains"/>
    <property type="match status" value="1"/>
</dbReference>
<reference evidence="4" key="1">
    <citation type="journal article" date="2018" name="Sci. Rep.">
        <title>Characterisation of pathogen-specific regions and novel effector candidates in Fusarium oxysporum f. sp. cepae.</title>
        <authorList>
            <person name="Armitage A.D."/>
            <person name="Taylor A."/>
            <person name="Sobczyk M.K."/>
            <person name="Baxter L."/>
            <person name="Greenfield B.P."/>
            <person name="Bates H.J."/>
            <person name="Wilson F."/>
            <person name="Jackson A.C."/>
            <person name="Ott S."/>
            <person name="Harrison R.J."/>
            <person name="Clarkson J.P."/>
        </authorList>
    </citation>
    <scope>NUCLEOTIDE SEQUENCE [LARGE SCALE GENOMIC DNA]</scope>
    <source>
        <strain evidence="4">FoC_Fus2</strain>
    </source>
</reference>
<dbReference type="Gene3D" id="3.90.25.10">
    <property type="entry name" value="UDP-galactose 4-epimerase, domain 1"/>
    <property type="match status" value="1"/>
</dbReference>
<dbReference type="PANTHER" id="PTHR42748">
    <property type="entry name" value="NITROGEN METABOLITE REPRESSION PROTEIN NMRA FAMILY MEMBER"/>
    <property type="match status" value="1"/>
</dbReference>
<dbReference type="Gene3D" id="3.40.50.720">
    <property type="entry name" value="NAD(P)-binding Rossmann-like Domain"/>
    <property type="match status" value="1"/>
</dbReference>
<dbReference type="AlphaFoldDB" id="A0A3L6NHM5"/>
<evidence type="ECO:0000256" key="1">
    <source>
        <dbReference type="ARBA" id="ARBA00006328"/>
    </source>
</evidence>
<protein>
    <recommendedName>
        <fullName evidence="3">NmrA-like domain-containing protein</fullName>
    </recommendedName>
</protein>
<evidence type="ECO:0000313" key="4">
    <source>
        <dbReference type="EMBL" id="RKK16997.1"/>
    </source>
</evidence>
<comment type="similarity">
    <text evidence="1">Belongs to the NmrA-type oxidoreductase family.</text>
</comment>
<keyword evidence="2" id="KW-0521">NADP</keyword>
<dbReference type="InterPro" id="IPR051164">
    <property type="entry name" value="NmrA-like_oxidored"/>
</dbReference>
<name>A0A3L6NHM5_FUSOX</name>